<evidence type="ECO:0000259" key="6">
    <source>
        <dbReference type="PROSITE" id="PS50835"/>
    </source>
</evidence>
<dbReference type="SUPFAM" id="SSF54160">
    <property type="entry name" value="Chromo domain-like"/>
    <property type="match status" value="1"/>
</dbReference>
<comment type="caution">
    <text evidence="8">The sequence shown here is derived from an EMBL/GenBank/DDBJ whole genome shotgun (WGS) entry which is preliminary data.</text>
</comment>
<evidence type="ECO:0000256" key="4">
    <source>
        <dbReference type="ARBA" id="ARBA00023180"/>
    </source>
</evidence>
<dbReference type="SUPFAM" id="SSF49265">
    <property type="entry name" value="Fibronectin type III"/>
    <property type="match status" value="2"/>
</dbReference>
<dbReference type="InterPro" id="IPR019482">
    <property type="entry name" value="IL-12_beta_cen-dom"/>
</dbReference>
<dbReference type="Gene3D" id="2.40.50.40">
    <property type="match status" value="1"/>
</dbReference>
<evidence type="ECO:0000259" key="7">
    <source>
        <dbReference type="PROSITE" id="PS50994"/>
    </source>
</evidence>
<dbReference type="Gene3D" id="2.60.40.10">
    <property type="entry name" value="Immunoglobulins"/>
    <property type="match status" value="3"/>
</dbReference>
<keyword evidence="4" id="KW-0325">Glycoprotein</keyword>
<evidence type="ECO:0000313" key="9">
    <source>
        <dbReference type="Proteomes" id="UP001176940"/>
    </source>
</evidence>
<dbReference type="PANTHER" id="PTHR48485">
    <property type="entry name" value="INTERLEUKIN-12 SUBUNIT BETA-RELATED"/>
    <property type="match status" value="1"/>
</dbReference>
<dbReference type="InterPro" id="IPR012337">
    <property type="entry name" value="RNaseH-like_sf"/>
</dbReference>
<dbReference type="PROSITE" id="PS50013">
    <property type="entry name" value="CHROMO_2"/>
    <property type="match status" value="1"/>
</dbReference>
<dbReference type="Gene3D" id="3.30.420.10">
    <property type="entry name" value="Ribonuclease H-like superfamily/Ribonuclease H"/>
    <property type="match status" value="1"/>
</dbReference>
<dbReference type="InterPro" id="IPR050676">
    <property type="entry name" value="IL-12"/>
</dbReference>
<dbReference type="InterPro" id="IPR007110">
    <property type="entry name" value="Ig-like_dom"/>
</dbReference>
<gene>
    <name evidence="8" type="ORF">RIMI_LOCUS23023689</name>
</gene>
<dbReference type="EMBL" id="CAUEEQ010079180">
    <property type="protein sequence ID" value="CAJ0968360.1"/>
    <property type="molecule type" value="Genomic_DNA"/>
</dbReference>
<dbReference type="InterPro" id="IPR016197">
    <property type="entry name" value="Chromo-like_dom_sf"/>
</dbReference>
<dbReference type="InterPro" id="IPR001584">
    <property type="entry name" value="Integrase_cat-core"/>
</dbReference>
<evidence type="ECO:0000256" key="2">
    <source>
        <dbReference type="ARBA" id="ARBA00022729"/>
    </source>
</evidence>
<evidence type="ECO:0000313" key="8">
    <source>
        <dbReference type="EMBL" id="CAJ0968360.1"/>
    </source>
</evidence>
<sequence>MVHLVPLSKLPSSSDLVPLFFQHVVRLHGIPENIVSDRGSQFVSRFWRAFCCSMGIDLSFSSAFHPQTNGQTERTNQTLEYFVSADQDDRVSFLPLAEFALNNRASSATLVSPFFCNSGFHPRFSSGQVESSDCPGVDTVVNRLQQIWTHVVDNLTLSQEKAQRFANRRRRVGPRLRVGDLVWLSSRHIPMKVSSPKFKPRFIGPYRISEVINPVSFRLTLPDSFFIHNVFHRSLLRRYVAPMVPSVDPPAPVLVEGELEYIVEKILDSRVSRRKLQYLVKWKGYAQEDNSWVFASDVHAPDLVRAFHVAHPGRPGGSGEGSVTPPQGGGTVVNSVAELPPVVTSGTSADSLWELPFVEETGTAASEFPSSGDLLLCVDIVMYSAQCIVVLFSSHSKASKYFHLKEKTLIVEVQNYKGETVTLECNTTAYTSAEIDSKKIRWNRRGHTGKTLTVEVSEKPDAKNYTCKLENGGIIDYTHIVVHDLGHSFYKKSLKVKNPISCIMKNYSGHFTCSWNGTNDPNIEFFFEALNNDSTVACGSIEKQTPEGNPVPSYTVTCHDTHICRYSEDPGYSVTLHVLNVTTYERYNHFFTLRNIIKPDPPQNLHINKADNSLSLQWKYPKTWCNAHLFYPLIFNVKVERKGPHQEENYLNVHQEVLPVDYKDITQFCVQARDMFHVHSYWSNWSCSK</sequence>
<accession>A0ABN9MS94</accession>
<dbReference type="PROSITE" id="PS50994">
    <property type="entry name" value="INTEGRASE"/>
    <property type="match status" value="1"/>
</dbReference>
<dbReference type="CDD" id="cd00024">
    <property type="entry name" value="CD_CSD"/>
    <property type="match status" value="1"/>
</dbReference>
<dbReference type="Pfam" id="PF24626">
    <property type="entry name" value="SH3_Tf2-1"/>
    <property type="match status" value="1"/>
</dbReference>
<dbReference type="Proteomes" id="UP001176940">
    <property type="component" value="Unassembled WGS sequence"/>
</dbReference>
<dbReference type="InterPro" id="IPR036116">
    <property type="entry name" value="FN3_sf"/>
</dbReference>
<evidence type="ECO:0000256" key="1">
    <source>
        <dbReference type="ARBA" id="ARBA00004123"/>
    </source>
</evidence>
<feature type="domain" description="Chromo" evidence="5">
    <location>
        <begin position="261"/>
        <end position="308"/>
    </location>
</feature>
<dbReference type="PROSITE" id="PS01354">
    <property type="entry name" value="HEMATOPO_REC_L_F3"/>
    <property type="match status" value="1"/>
</dbReference>
<feature type="domain" description="Ig-like" evidence="6">
    <location>
        <begin position="417"/>
        <end position="472"/>
    </location>
</feature>
<dbReference type="Pfam" id="PF00385">
    <property type="entry name" value="Chromo"/>
    <property type="match status" value="1"/>
</dbReference>
<dbReference type="PANTHER" id="PTHR48485:SF4">
    <property type="entry name" value="INTERLEUKIN-12 SUBUNIT BETA"/>
    <property type="match status" value="1"/>
</dbReference>
<name>A0ABN9MS94_9NEOB</name>
<evidence type="ECO:0008006" key="10">
    <source>
        <dbReference type="Google" id="ProtNLM"/>
    </source>
</evidence>
<dbReference type="InterPro" id="IPR023780">
    <property type="entry name" value="Chromo_domain"/>
</dbReference>
<keyword evidence="3" id="KW-1015">Disulfide bond</keyword>
<comment type="subcellular location">
    <subcellularLocation>
        <location evidence="1">Nucleus</location>
    </subcellularLocation>
</comment>
<keyword evidence="9" id="KW-1185">Reference proteome</keyword>
<dbReference type="InterPro" id="IPR003530">
    <property type="entry name" value="Hematopoietin_rcpt_L_F3_CS"/>
</dbReference>
<proteinExistence type="predicted"/>
<dbReference type="InterPro" id="IPR000953">
    <property type="entry name" value="Chromo/chromo_shadow_dom"/>
</dbReference>
<reference evidence="8" key="1">
    <citation type="submission" date="2023-07" db="EMBL/GenBank/DDBJ databases">
        <authorList>
            <person name="Stuckert A."/>
        </authorList>
    </citation>
    <scope>NUCLEOTIDE SEQUENCE</scope>
</reference>
<dbReference type="InterPro" id="IPR056924">
    <property type="entry name" value="SH3_Tf2-1"/>
</dbReference>
<evidence type="ECO:0000259" key="5">
    <source>
        <dbReference type="PROSITE" id="PS50013"/>
    </source>
</evidence>
<organism evidence="8 9">
    <name type="scientific">Ranitomeya imitator</name>
    <name type="common">mimic poison frog</name>
    <dbReference type="NCBI Taxonomy" id="111125"/>
    <lineage>
        <taxon>Eukaryota</taxon>
        <taxon>Metazoa</taxon>
        <taxon>Chordata</taxon>
        <taxon>Craniata</taxon>
        <taxon>Vertebrata</taxon>
        <taxon>Euteleostomi</taxon>
        <taxon>Amphibia</taxon>
        <taxon>Batrachia</taxon>
        <taxon>Anura</taxon>
        <taxon>Neobatrachia</taxon>
        <taxon>Hyloidea</taxon>
        <taxon>Dendrobatidae</taxon>
        <taxon>Dendrobatinae</taxon>
        <taxon>Ranitomeya</taxon>
    </lineage>
</organism>
<dbReference type="Pfam" id="PF10420">
    <property type="entry name" value="IL12p40_C"/>
    <property type="match status" value="1"/>
</dbReference>
<feature type="domain" description="Integrase catalytic" evidence="7">
    <location>
        <begin position="1"/>
        <end position="80"/>
    </location>
</feature>
<dbReference type="SUPFAM" id="SSF53098">
    <property type="entry name" value="Ribonuclease H-like"/>
    <property type="match status" value="1"/>
</dbReference>
<keyword evidence="2" id="KW-0732">Signal</keyword>
<dbReference type="InterPro" id="IPR013783">
    <property type="entry name" value="Ig-like_fold"/>
</dbReference>
<protein>
    <recommendedName>
        <fullName evidence="10">Interleukin-12 subunit beta</fullName>
    </recommendedName>
</protein>
<evidence type="ECO:0000256" key="3">
    <source>
        <dbReference type="ARBA" id="ARBA00023157"/>
    </source>
</evidence>
<dbReference type="PROSITE" id="PS50835">
    <property type="entry name" value="IG_LIKE"/>
    <property type="match status" value="1"/>
</dbReference>
<dbReference type="InterPro" id="IPR036397">
    <property type="entry name" value="RNaseH_sf"/>
</dbReference>
<dbReference type="SMART" id="SM00298">
    <property type="entry name" value="CHROMO"/>
    <property type="match status" value="1"/>
</dbReference>